<dbReference type="InterPro" id="IPR016040">
    <property type="entry name" value="NAD(P)-bd_dom"/>
</dbReference>
<dbReference type="EMBL" id="JAAATY010000004">
    <property type="protein sequence ID" value="NRN64855.1"/>
    <property type="molecule type" value="Genomic_DNA"/>
</dbReference>
<dbReference type="Gene3D" id="3.90.25.10">
    <property type="entry name" value="UDP-galactose 4-epimerase, domain 1"/>
    <property type="match status" value="1"/>
</dbReference>
<dbReference type="SUPFAM" id="SSF51735">
    <property type="entry name" value="NAD(P)-binding Rossmann-fold domains"/>
    <property type="match status" value="1"/>
</dbReference>
<evidence type="ECO:0000313" key="2">
    <source>
        <dbReference type="EMBL" id="NRN64855.1"/>
    </source>
</evidence>
<name>A0ABX2F0N4_9PSEU</name>
<proteinExistence type="predicted"/>
<sequence>MTLHAQGMTILVTGATGKVGGQVMAQLPVPARAFSRSTGGDVTDVDSVRAALDGVTSVFLVWPFFHVEGLEPVVDVIASSSVRRVVYLSSAGDPEWALAAEALIEKSGVEWTFLRPTGFAGNTLLWADEIKASGVVRAPYGQLARPLIHEYDMAAVGVRALLSDDHVGAKYLLSGPELVSQVEQVRIIGDVIGRDLRFDEQPAEEARAKMIAAGWPEAVANGALAAWAGMVADPEPVTSTVAEVTGSPARSFRAWVADHVADFKV</sequence>
<dbReference type="Gene3D" id="3.40.50.720">
    <property type="entry name" value="NAD(P)-binding Rossmann-like Domain"/>
    <property type="match status" value="1"/>
</dbReference>
<gene>
    <name evidence="2" type="ORF">GC106_20610</name>
</gene>
<reference evidence="2 3" key="1">
    <citation type="submission" date="2020-01" db="EMBL/GenBank/DDBJ databases">
        <title>Kibdelosporangium persica a novel Actinomycetes from a hot desert in Iran.</title>
        <authorList>
            <person name="Safaei N."/>
            <person name="Zaburannyi N."/>
            <person name="Mueller R."/>
            <person name="Wink J."/>
        </authorList>
    </citation>
    <scope>NUCLEOTIDE SEQUENCE [LARGE SCALE GENOMIC DNA]</scope>
    <source>
        <strain evidence="2 3">4NS15</strain>
    </source>
</reference>
<keyword evidence="3" id="KW-1185">Reference proteome</keyword>
<feature type="domain" description="NAD(P)-binding" evidence="1">
    <location>
        <begin position="37"/>
        <end position="120"/>
    </location>
</feature>
<dbReference type="InterPro" id="IPR051604">
    <property type="entry name" value="Ergot_Alk_Oxidoreductase"/>
</dbReference>
<dbReference type="Proteomes" id="UP000763557">
    <property type="component" value="Unassembled WGS sequence"/>
</dbReference>
<dbReference type="InterPro" id="IPR036291">
    <property type="entry name" value="NAD(P)-bd_dom_sf"/>
</dbReference>
<comment type="caution">
    <text evidence="2">The sequence shown here is derived from an EMBL/GenBank/DDBJ whole genome shotgun (WGS) entry which is preliminary data.</text>
</comment>
<dbReference type="PANTHER" id="PTHR43162">
    <property type="match status" value="1"/>
</dbReference>
<organism evidence="2 3">
    <name type="scientific">Kibdelosporangium persicum</name>
    <dbReference type="NCBI Taxonomy" id="2698649"/>
    <lineage>
        <taxon>Bacteria</taxon>
        <taxon>Bacillati</taxon>
        <taxon>Actinomycetota</taxon>
        <taxon>Actinomycetes</taxon>
        <taxon>Pseudonocardiales</taxon>
        <taxon>Pseudonocardiaceae</taxon>
        <taxon>Kibdelosporangium</taxon>
    </lineage>
</organism>
<dbReference type="Pfam" id="PF13460">
    <property type="entry name" value="NAD_binding_10"/>
    <property type="match status" value="1"/>
</dbReference>
<evidence type="ECO:0000313" key="3">
    <source>
        <dbReference type="Proteomes" id="UP000763557"/>
    </source>
</evidence>
<dbReference type="PANTHER" id="PTHR43162:SF1">
    <property type="entry name" value="PRESTALK A DIFFERENTIATION PROTEIN A"/>
    <property type="match status" value="1"/>
</dbReference>
<protein>
    <submittedName>
        <fullName evidence="2">Nucleoside-diphosphate sugar epimerase</fullName>
    </submittedName>
</protein>
<accession>A0ABX2F0N4</accession>
<evidence type="ECO:0000259" key="1">
    <source>
        <dbReference type="Pfam" id="PF13460"/>
    </source>
</evidence>